<keyword evidence="6 7" id="KW-0472">Membrane</keyword>
<comment type="similarity">
    <text evidence="7">Belongs to the binding-protein-dependent transport system permease family.</text>
</comment>
<comment type="subcellular location">
    <subcellularLocation>
        <location evidence="1 7">Cell membrane</location>
        <topology evidence="1 7">Multi-pass membrane protein</topology>
    </subcellularLocation>
</comment>
<dbReference type="PANTHER" id="PTHR43744:SF9">
    <property type="entry name" value="POLYGALACTURONAN_RHAMNOGALACTURONAN TRANSPORT SYSTEM PERMEASE PROTEIN YTCP"/>
    <property type="match status" value="1"/>
</dbReference>
<dbReference type="Proteomes" id="UP000773462">
    <property type="component" value="Unassembled WGS sequence"/>
</dbReference>
<dbReference type="RefSeq" id="WP_342593069.1">
    <property type="nucleotide sequence ID" value="NZ_JAGGLV010000031.1"/>
</dbReference>
<dbReference type="Pfam" id="PF00528">
    <property type="entry name" value="BPD_transp_1"/>
    <property type="match status" value="1"/>
</dbReference>
<feature type="transmembrane region" description="Helical" evidence="7">
    <location>
        <begin position="68"/>
        <end position="88"/>
    </location>
</feature>
<feature type="domain" description="ABC transmembrane type-1" evidence="8">
    <location>
        <begin position="31"/>
        <end position="233"/>
    </location>
</feature>
<evidence type="ECO:0000256" key="7">
    <source>
        <dbReference type="RuleBase" id="RU363032"/>
    </source>
</evidence>
<evidence type="ECO:0000256" key="1">
    <source>
        <dbReference type="ARBA" id="ARBA00004651"/>
    </source>
</evidence>
<evidence type="ECO:0000256" key="2">
    <source>
        <dbReference type="ARBA" id="ARBA00022448"/>
    </source>
</evidence>
<reference evidence="9 10" key="1">
    <citation type="submission" date="2021-03" db="EMBL/GenBank/DDBJ databases">
        <title>Genomic Encyclopedia of Type Strains, Phase IV (KMG-IV): sequencing the most valuable type-strain genomes for metagenomic binning, comparative biology and taxonomic classification.</title>
        <authorList>
            <person name="Goeker M."/>
        </authorList>
    </citation>
    <scope>NUCLEOTIDE SEQUENCE [LARGE SCALE GENOMIC DNA]</scope>
    <source>
        <strain evidence="9 10">DSM 101953</strain>
    </source>
</reference>
<keyword evidence="3" id="KW-1003">Cell membrane</keyword>
<evidence type="ECO:0000256" key="6">
    <source>
        <dbReference type="ARBA" id="ARBA00023136"/>
    </source>
</evidence>
<organism evidence="9 10">
    <name type="scientific">Paenibacillus silagei</name>
    <dbReference type="NCBI Taxonomy" id="1670801"/>
    <lineage>
        <taxon>Bacteria</taxon>
        <taxon>Bacillati</taxon>
        <taxon>Bacillota</taxon>
        <taxon>Bacilli</taxon>
        <taxon>Bacillales</taxon>
        <taxon>Paenibacillaceae</taxon>
        <taxon>Paenibacillus</taxon>
    </lineage>
</organism>
<feature type="transmembrane region" description="Helical" evidence="7">
    <location>
        <begin position="139"/>
        <end position="161"/>
    </location>
</feature>
<keyword evidence="2 7" id="KW-0813">Transport</keyword>
<dbReference type="PANTHER" id="PTHR43744">
    <property type="entry name" value="ABC TRANSPORTER PERMEASE PROTEIN MG189-RELATED-RELATED"/>
    <property type="match status" value="1"/>
</dbReference>
<accession>A0ABS4P266</accession>
<dbReference type="Gene3D" id="1.10.3720.10">
    <property type="entry name" value="MetI-like"/>
    <property type="match status" value="1"/>
</dbReference>
<evidence type="ECO:0000313" key="10">
    <source>
        <dbReference type="Proteomes" id="UP000773462"/>
    </source>
</evidence>
<gene>
    <name evidence="9" type="ORF">J2Z70_006020</name>
</gene>
<keyword evidence="10" id="KW-1185">Reference proteome</keyword>
<dbReference type="EMBL" id="JAGGLV010000031">
    <property type="protein sequence ID" value="MBP2115821.1"/>
    <property type="molecule type" value="Genomic_DNA"/>
</dbReference>
<feature type="transmembrane region" description="Helical" evidence="7">
    <location>
        <begin position="214"/>
        <end position="233"/>
    </location>
</feature>
<dbReference type="SUPFAM" id="SSF161098">
    <property type="entry name" value="MetI-like"/>
    <property type="match status" value="1"/>
</dbReference>
<dbReference type="PROSITE" id="PS50928">
    <property type="entry name" value="ABC_TM1"/>
    <property type="match status" value="1"/>
</dbReference>
<comment type="caution">
    <text evidence="9">The sequence shown here is derived from an EMBL/GenBank/DDBJ whole genome shotgun (WGS) entry which is preliminary data.</text>
</comment>
<dbReference type="InterPro" id="IPR035906">
    <property type="entry name" value="MetI-like_sf"/>
</dbReference>
<dbReference type="InterPro" id="IPR000515">
    <property type="entry name" value="MetI-like"/>
</dbReference>
<keyword evidence="4 7" id="KW-0812">Transmembrane</keyword>
<evidence type="ECO:0000256" key="3">
    <source>
        <dbReference type="ARBA" id="ARBA00022475"/>
    </source>
</evidence>
<feature type="transmembrane region" description="Helical" evidence="7">
    <location>
        <begin position="37"/>
        <end position="56"/>
    </location>
</feature>
<name>A0ABS4P266_9BACL</name>
<sequence>MASGSLLWKPAGFSMLAYERALANLAIWTGYGNTIKLVAGGIVLNLTMTIVAAYVLSRRLVLWNKLLMQFIVVTMFFNAGLIPFYLVVKGMGLMNTLGALLLPFAIHTFHLIILRTAFLSLPAELEESAQIDGANHLTLLLHIVLPLSLPVISVIVLYTAADKWNMWFIPSVFIQERTLYPLQLVLREILLNNATDNISYGAGVGEAAKIGETIKYATIVICTVPVLVIYPFLQKYFVKSALVGAIKG</sequence>
<evidence type="ECO:0000259" key="8">
    <source>
        <dbReference type="PROSITE" id="PS50928"/>
    </source>
</evidence>
<dbReference type="CDD" id="cd06261">
    <property type="entry name" value="TM_PBP2"/>
    <property type="match status" value="1"/>
</dbReference>
<keyword evidence="5 7" id="KW-1133">Transmembrane helix</keyword>
<protein>
    <submittedName>
        <fullName evidence="9">Aldouronate transport system permease protein</fullName>
    </submittedName>
</protein>
<feature type="transmembrane region" description="Helical" evidence="7">
    <location>
        <begin position="100"/>
        <end position="118"/>
    </location>
</feature>
<evidence type="ECO:0000256" key="4">
    <source>
        <dbReference type="ARBA" id="ARBA00022692"/>
    </source>
</evidence>
<proteinExistence type="inferred from homology"/>
<evidence type="ECO:0000256" key="5">
    <source>
        <dbReference type="ARBA" id="ARBA00022989"/>
    </source>
</evidence>
<evidence type="ECO:0000313" key="9">
    <source>
        <dbReference type="EMBL" id="MBP2115821.1"/>
    </source>
</evidence>